<keyword evidence="9 10" id="KW-0968">Cytoplasmic vesicle</keyword>
<dbReference type="Pfam" id="PF07718">
    <property type="entry name" value="Coatamer_beta_C"/>
    <property type="match status" value="1"/>
</dbReference>
<feature type="domain" description="Coatomer beta subunit C-terminal" evidence="13">
    <location>
        <begin position="708"/>
        <end position="842"/>
    </location>
</feature>
<dbReference type="InterPro" id="IPR029446">
    <property type="entry name" value="COPB1_appendage_platform_dom"/>
</dbReference>
<dbReference type="GO" id="GO:0006886">
    <property type="term" value="P:intracellular protein transport"/>
    <property type="evidence" value="ECO:0007669"/>
    <property type="project" value="InterPro"/>
</dbReference>
<evidence type="ECO:0000256" key="4">
    <source>
        <dbReference type="ARBA" id="ARBA00022737"/>
    </source>
</evidence>
<dbReference type="Gene3D" id="1.25.10.10">
    <property type="entry name" value="Leucine-rich Repeat Variant"/>
    <property type="match status" value="1"/>
</dbReference>
<gene>
    <name evidence="15" type="ORF">BT96DRAFT_1013170</name>
</gene>
<evidence type="ECO:0000256" key="8">
    <source>
        <dbReference type="ARBA" id="ARBA00023136"/>
    </source>
</evidence>
<dbReference type="EMBL" id="ML769390">
    <property type="protein sequence ID" value="KAE9408518.1"/>
    <property type="molecule type" value="Genomic_DNA"/>
</dbReference>
<dbReference type="AlphaFoldDB" id="A0A6A4IGX8"/>
<accession>A0A6A4IGX8</accession>
<evidence type="ECO:0000313" key="15">
    <source>
        <dbReference type="EMBL" id="KAE9408518.1"/>
    </source>
</evidence>
<dbReference type="Proteomes" id="UP000799118">
    <property type="component" value="Unassembled WGS sequence"/>
</dbReference>
<evidence type="ECO:0000256" key="2">
    <source>
        <dbReference type="ARBA" id="ARBA00022448"/>
    </source>
</evidence>
<dbReference type="InterPro" id="IPR016460">
    <property type="entry name" value="COPB1"/>
</dbReference>
<dbReference type="GO" id="GO:0006888">
    <property type="term" value="P:endoplasmic reticulum to Golgi vesicle-mediated transport"/>
    <property type="evidence" value="ECO:0007669"/>
    <property type="project" value="TreeGrafter"/>
</dbReference>
<dbReference type="OrthoDB" id="10261439at2759"/>
<name>A0A6A4IGX8_9AGAR</name>
<dbReference type="PIRSF" id="PIRSF005727">
    <property type="entry name" value="Coatomer_beta_subunit"/>
    <property type="match status" value="1"/>
</dbReference>
<dbReference type="InterPro" id="IPR002553">
    <property type="entry name" value="Clathrin/coatomer_adapt-like_N"/>
</dbReference>
<keyword evidence="3 10" id="KW-0963">Cytoplasm</keyword>
<dbReference type="PANTHER" id="PTHR10635">
    <property type="entry name" value="COATOMER SUBUNIT BETA"/>
    <property type="match status" value="1"/>
</dbReference>
<dbReference type="Pfam" id="PF14806">
    <property type="entry name" value="Coatomer_b_Cpla"/>
    <property type="match status" value="1"/>
</dbReference>
<evidence type="ECO:0000259" key="14">
    <source>
        <dbReference type="Pfam" id="PF14806"/>
    </source>
</evidence>
<evidence type="ECO:0000259" key="12">
    <source>
        <dbReference type="Pfam" id="PF01602"/>
    </source>
</evidence>
<dbReference type="SUPFAM" id="SSF48371">
    <property type="entry name" value="ARM repeat"/>
    <property type="match status" value="1"/>
</dbReference>
<feature type="domain" description="Coatomer beta subunit appendage platform" evidence="14">
    <location>
        <begin position="848"/>
        <end position="974"/>
    </location>
</feature>
<organism evidence="15 16">
    <name type="scientific">Gymnopus androsaceus JB14</name>
    <dbReference type="NCBI Taxonomy" id="1447944"/>
    <lineage>
        <taxon>Eukaryota</taxon>
        <taxon>Fungi</taxon>
        <taxon>Dikarya</taxon>
        <taxon>Basidiomycota</taxon>
        <taxon>Agaricomycotina</taxon>
        <taxon>Agaricomycetes</taxon>
        <taxon>Agaricomycetidae</taxon>
        <taxon>Agaricales</taxon>
        <taxon>Marasmiineae</taxon>
        <taxon>Omphalotaceae</taxon>
        <taxon>Gymnopus</taxon>
    </lineage>
</organism>
<evidence type="ECO:0000256" key="7">
    <source>
        <dbReference type="ARBA" id="ARBA00023034"/>
    </source>
</evidence>
<dbReference type="InterPro" id="IPR011989">
    <property type="entry name" value="ARM-like"/>
</dbReference>
<dbReference type="InterPro" id="IPR016024">
    <property type="entry name" value="ARM-type_fold"/>
</dbReference>
<keyword evidence="2 10" id="KW-0813">Transport</keyword>
<keyword evidence="4" id="KW-0677">Repeat</keyword>
<dbReference type="GO" id="GO:0030126">
    <property type="term" value="C:COPI vesicle coat"/>
    <property type="evidence" value="ECO:0007669"/>
    <property type="project" value="InterPro"/>
</dbReference>
<keyword evidence="5 10" id="KW-0931">ER-Golgi transport</keyword>
<feature type="domain" description="Clathrin/coatomer adaptor adaptin-like N-terminal" evidence="12">
    <location>
        <begin position="21"/>
        <end position="476"/>
    </location>
</feature>
<sequence length="986" mass="109288">MAAADQSCYTVVFESSAEYPSSSELRTALEKGSDEVKLEALRKIVISTINGNSQPSLMMPIIQFVMPSRNKQLKKLLHFYWEVCPKYDENGKLKQEMILVVNAIRNDLQHPNEYIRGATLRFLQKIAKDSELLEPLIPTCRACLEHRHSYVRKNAVFAIFAIYREFEHLIPDASELMSTFLAAETDSTCKRNAFTFLAHCDLRKAVEWILGNHDSIPTLEEGVQMSVIEVVRSDCKNDSAHRARYIRLIFELLNVSSHAVKYEAATTLTLLTQNPAAVKASASTLISLIIKESDNNVKLIVLDRLEALRSKHEHILDGLIMDVLQILGNSDMDVRRKAMNIVLSMTSSRNVEEVVLFLKKQLLKTQENAAEFDKASEYRQLLIQSIHVTAIKFSEVAASVVLALMEFLGDSTGSSSSPNAATTSTAMDVIAFTREVVDKFPHLRANIFQRLVASLGEIKSGKVFRGVLWILGEFVGMRDSYPSANDAAEAVKQCVDGIRTCIGDVPIYVESTQEENATDVEGSDSKEAGGGRPKVLADGTYATETAYTVTTSPGVRNDKARPPLRTLILGGDFFTGTVLAVTLTKLVLRFDGLSSRVEDINILRAQAMLIMTSIIRVGHAKSSPSPGAPVVQIDEDSTERIMNCIQTLSELTGKAKAEYEDGSEEAIVKEIFLRDTKKAFERMIGAQEKRAAEKRQAEASLKTAAVQVDDLLSFRQFSKKTADQDLDFDEDLGRAVGAAEVHEDFISNLSRISQLTGFSDPIYVETYVKMHGFDIMLDVLLVNQTANTLQNLCLDFATLGDLKIVERPSVYTIAPHGFQSIKATIKVSSTETGVIFGSILWEGPNMSEACVILNDIHIDIMDYIKPAYCNEAQFRSMWTEFEWENRVNVNSSVSDPREYLKHVMKSTNMSCLTPEGALSGDCDFLSANMYARSLFGEDALANLSIERTETGSVTGHIRIRSKTQGIALSLGDRITMAQKDSKPLSA</sequence>
<dbReference type="InterPro" id="IPR011710">
    <property type="entry name" value="Coatomer_bsu_C"/>
</dbReference>
<keyword evidence="7 10" id="KW-0333">Golgi apparatus</keyword>
<protein>
    <recommendedName>
        <fullName evidence="10">Coatomer subunit beta</fullName>
    </recommendedName>
    <alternativeName>
        <fullName evidence="10">Beta-coat protein</fullName>
    </alternativeName>
</protein>
<evidence type="ECO:0000259" key="13">
    <source>
        <dbReference type="Pfam" id="PF07718"/>
    </source>
</evidence>
<comment type="subcellular location">
    <subcellularLocation>
        <location evidence="10">Cytoplasm</location>
    </subcellularLocation>
    <subcellularLocation>
        <location evidence="1 10">Golgi apparatus membrane</location>
        <topology evidence="1 10">Peripheral membrane protein</topology>
        <orientation evidence="1 10">Cytoplasmic side</orientation>
    </subcellularLocation>
    <subcellularLocation>
        <location evidence="10">Cytoplasmic vesicle</location>
        <location evidence="10">COPI-coated vesicle membrane</location>
        <topology evidence="10">Peripheral membrane protein</topology>
        <orientation evidence="10">Cytoplasmic side</orientation>
    </subcellularLocation>
</comment>
<evidence type="ECO:0000256" key="6">
    <source>
        <dbReference type="ARBA" id="ARBA00022927"/>
    </source>
</evidence>
<proteinExistence type="predicted"/>
<feature type="region of interest" description="Disordered" evidence="11">
    <location>
        <begin position="513"/>
        <end position="535"/>
    </location>
</feature>
<dbReference type="GO" id="GO:0005198">
    <property type="term" value="F:structural molecule activity"/>
    <property type="evidence" value="ECO:0007669"/>
    <property type="project" value="InterPro"/>
</dbReference>
<dbReference type="GO" id="GO:0006891">
    <property type="term" value="P:intra-Golgi vesicle-mediated transport"/>
    <property type="evidence" value="ECO:0007669"/>
    <property type="project" value="TreeGrafter"/>
</dbReference>
<evidence type="ECO:0000256" key="10">
    <source>
        <dbReference type="PIRNR" id="PIRNR005727"/>
    </source>
</evidence>
<evidence type="ECO:0000256" key="3">
    <source>
        <dbReference type="ARBA" id="ARBA00022490"/>
    </source>
</evidence>
<evidence type="ECO:0000256" key="9">
    <source>
        <dbReference type="ARBA" id="ARBA00023329"/>
    </source>
</evidence>
<dbReference type="GO" id="GO:0000139">
    <property type="term" value="C:Golgi membrane"/>
    <property type="evidence" value="ECO:0007669"/>
    <property type="project" value="UniProtKB-SubCell"/>
</dbReference>
<evidence type="ECO:0000313" key="16">
    <source>
        <dbReference type="Proteomes" id="UP000799118"/>
    </source>
</evidence>
<dbReference type="Pfam" id="PF01602">
    <property type="entry name" value="Adaptin_N"/>
    <property type="match status" value="1"/>
</dbReference>
<comment type="function">
    <text evidence="10">The coatomer is a cytosolic protein complex that binds to dilysine motifs and reversibly associates with Golgi non-clathrin-coated vesicles, which further mediate biosynthetic protein transport from the ER, via the Golgi up to the trans Golgi network. Coatomer complex is required for budding from Golgi membranes, and is essential for the retrograde Golgi-to-ER transport of dilysine-tagged proteins.</text>
</comment>
<evidence type="ECO:0000256" key="5">
    <source>
        <dbReference type="ARBA" id="ARBA00022892"/>
    </source>
</evidence>
<comment type="subunit">
    <text evidence="10">Oligomeric complex that consists of at least the alpha, beta, beta', gamma, delta, epsilon and zeta subunits.</text>
</comment>
<reference evidence="15" key="1">
    <citation type="journal article" date="2019" name="Environ. Microbiol.">
        <title>Fungal ecological strategies reflected in gene transcription - a case study of two litter decomposers.</title>
        <authorList>
            <person name="Barbi F."/>
            <person name="Kohler A."/>
            <person name="Barry K."/>
            <person name="Baskaran P."/>
            <person name="Daum C."/>
            <person name="Fauchery L."/>
            <person name="Ihrmark K."/>
            <person name="Kuo A."/>
            <person name="LaButti K."/>
            <person name="Lipzen A."/>
            <person name="Morin E."/>
            <person name="Grigoriev I.V."/>
            <person name="Henrissat B."/>
            <person name="Lindahl B."/>
            <person name="Martin F."/>
        </authorList>
    </citation>
    <scope>NUCLEOTIDE SEQUENCE</scope>
    <source>
        <strain evidence="15">JB14</strain>
    </source>
</reference>
<evidence type="ECO:0000256" key="1">
    <source>
        <dbReference type="ARBA" id="ARBA00004255"/>
    </source>
</evidence>
<keyword evidence="16" id="KW-1185">Reference proteome</keyword>
<keyword evidence="8 10" id="KW-0472">Membrane</keyword>
<keyword evidence="6 10" id="KW-0653">Protein transport</keyword>
<feature type="compositionally biased region" description="Acidic residues" evidence="11">
    <location>
        <begin position="513"/>
        <end position="522"/>
    </location>
</feature>
<evidence type="ECO:0000256" key="11">
    <source>
        <dbReference type="SAM" id="MobiDB-lite"/>
    </source>
</evidence>
<dbReference type="PANTHER" id="PTHR10635:SF0">
    <property type="entry name" value="COATOMER SUBUNIT BETA"/>
    <property type="match status" value="1"/>
</dbReference>